<comment type="caution">
    <text evidence="9">The sequence shown here is derived from an EMBL/GenBank/DDBJ whole genome shotgun (WGS) entry which is preliminary data.</text>
</comment>
<dbReference type="InterPro" id="IPR023997">
    <property type="entry name" value="TonB-dep_OMP_SusC/RagA_CS"/>
</dbReference>
<dbReference type="AlphaFoldDB" id="A0A3E0EAU9"/>
<sequence>MLNNYQSFLKTRFVGFLLAVFIVSVSSSFSQSITVKGTVVSEEDNEPVPGALISVKGTQKGTVTDIDGSFEIQASVGETLVVSFIGFTTNEVVVTSESTNIQVALAYSTSDLSEVVVVGYGSQTTRDISSAVESISFEDLTKAPVPQIGQMLQGKILGVRVNQTTGRPGEGMRFQIRGSASISAGSEPLYVIDGMPVSGGLNNLNPAEIETISVLKDAAATALYGSRGANGVVLIQTKLARAGKMQIEFDSFIGFDRVPENRNLKMMDAVQYAQFQKETAELNKRPVNPMFQDPASYADSGTNWMDEISRIGTIQSYNLTLRGGSKKFSSAVTAGYFNQEGVVVGTGYERYSLRFNTGFQASDKLKISFNLAPTYATNTNFSSDGNPYGAAGGNIVSSALITTPLVGPYDEDGNLRLTASDPSSFGNPNWLRVAKERVYEDQNLSILSNSIIEYEIIKGLKAKVSANIELNENKIFQFNPSTAGRLFLPPPVIPFGSERNTSLKNWLIENTIDYNKEVNGHKFDVLIGFTSQKSRFENTFINATNYPDDKIQAVSAASQIAVTNDVQEWSLLSYLARVNYNYKNKYLLSGAIRRDGSSRFGPQNRWGNFPSLSLGWVVSEEDFWNIEAISFFKIRSSYGVVGNFNIGNYAFRSSLTPSNYVFGNSFRQGRGVSNIGDPALGWERNKQFNIGTDLTLFNDKVQITYNYYTRISSDLLYNVDIPLSSGFNSLQTNVGELKFWGHEIGINSFLINNDRFSWNSNFNISFDRNETVSLSTAGGVFFHGLSGYGFFSHRTQVGRPLGQFYGAVQDGVYINQQDFDSSPKHSSSQVGTIKFEDLNGDGVITFPGDYTEIGNPWPKYTLGFTNDFSFSNFNLSIVLVGSYGNQILTHYDNWVTNLDGVFNVLEEVKDRWKSPENPGKGLYGSTQAGTTFLERDRWHSRFIKDGSYISVRTISLSYNFPMENNKFIDNLRVYSSVQNAFLFTNYPGTNPEVNTRNSGSGINPGVDENSYPIPRTISVGFNVTF</sequence>
<dbReference type="Gene3D" id="2.170.130.10">
    <property type="entry name" value="TonB-dependent receptor, plug domain"/>
    <property type="match status" value="1"/>
</dbReference>
<comment type="subcellular location">
    <subcellularLocation>
        <location evidence="1 7">Cell outer membrane</location>
        <topology evidence="1 7">Multi-pass membrane protein</topology>
    </subcellularLocation>
</comment>
<name>A0A3E0EAU9_9BACT</name>
<dbReference type="Gene3D" id="2.40.170.20">
    <property type="entry name" value="TonB-dependent receptor, beta-barrel domain"/>
    <property type="match status" value="1"/>
</dbReference>
<dbReference type="GO" id="GO:0009279">
    <property type="term" value="C:cell outer membrane"/>
    <property type="evidence" value="ECO:0007669"/>
    <property type="project" value="UniProtKB-SubCell"/>
</dbReference>
<evidence type="ECO:0000256" key="5">
    <source>
        <dbReference type="ARBA" id="ARBA00023136"/>
    </source>
</evidence>
<evidence type="ECO:0000313" key="9">
    <source>
        <dbReference type="EMBL" id="REG94379.1"/>
    </source>
</evidence>
<feature type="domain" description="TonB-dependent receptor plug" evidence="8">
    <location>
        <begin position="125"/>
        <end position="232"/>
    </location>
</feature>
<evidence type="ECO:0000256" key="1">
    <source>
        <dbReference type="ARBA" id="ARBA00004571"/>
    </source>
</evidence>
<protein>
    <submittedName>
        <fullName evidence="9">TonB-linked SusC/RagA family outer membrane protein</fullName>
    </submittedName>
</protein>
<evidence type="ECO:0000256" key="4">
    <source>
        <dbReference type="ARBA" id="ARBA00022692"/>
    </source>
</evidence>
<dbReference type="Pfam" id="PF07715">
    <property type="entry name" value="Plug"/>
    <property type="match status" value="1"/>
</dbReference>
<evidence type="ECO:0000256" key="7">
    <source>
        <dbReference type="PROSITE-ProRule" id="PRU01360"/>
    </source>
</evidence>
<reference evidence="9 10" key="1">
    <citation type="submission" date="2018-08" db="EMBL/GenBank/DDBJ databases">
        <title>Genomic Encyclopedia of Archaeal and Bacterial Type Strains, Phase II (KMG-II): from individual species to whole genera.</title>
        <authorList>
            <person name="Goeker M."/>
        </authorList>
    </citation>
    <scope>NUCLEOTIDE SEQUENCE [LARGE SCALE GENOMIC DNA]</scope>
    <source>
        <strain evidence="9 10">DSM 15986</strain>
    </source>
</reference>
<dbReference type="InterPro" id="IPR039426">
    <property type="entry name" value="TonB-dep_rcpt-like"/>
</dbReference>
<keyword evidence="10" id="KW-1185">Reference proteome</keyword>
<dbReference type="EMBL" id="QUNF01000001">
    <property type="protein sequence ID" value="REG94379.1"/>
    <property type="molecule type" value="Genomic_DNA"/>
</dbReference>
<gene>
    <name evidence="9" type="ORF">C8N25_101206</name>
</gene>
<dbReference type="InterPro" id="IPR008969">
    <property type="entry name" value="CarboxyPept-like_regulatory"/>
</dbReference>
<organism evidence="9 10">
    <name type="scientific">Algoriphagus antarcticus</name>
    <dbReference type="NCBI Taxonomy" id="238540"/>
    <lineage>
        <taxon>Bacteria</taxon>
        <taxon>Pseudomonadati</taxon>
        <taxon>Bacteroidota</taxon>
        <taxon>Cytophagia</taxon>
        <taxon>Cytophagales</taxon>
        <taxon>Cyclobacteriaceae</taxon>
        <taxon>Algoriphagus</taxon>
    </lineage>
</organism>
<keyword evidence="5 7" id="KW-0472">Membrane</keyword>
<dbReference type="RefSeq" id="WP_086540826.1">
    <property type="nucleotide sequence ID" value="NZ_MSSW01000012.1"/>
</dbReference>
<proteinExistence type="inferred from homology"/>
<evidence type="ECO:0000256" key="6">
    <source>
        <dbReference type="ARBA" id="ARBA00023237"/>
    </source>
</evidence>
<dbReference type="OrthoDB" id="9768177at2"/>
<evidence type="ECO:0000256" key="2">
    <source>
        <dbReference type="ARBA" id="ARBA00022448"/>
    </source>
</evidence>
<dbReference type="InterPro" id="IPR023996">
    <property type="entry name" value="TonB-dep_OMP_SusC/RagA"/>
</dbReference>
<dbReference type="PROSITE" id="PS52016">
    <property type="entry name" value="TONB_DEPENDENT_REC_3"/>
    <property type="match status" value="1"/>
</dbReference>
<keyword evidence="6 7" id="KW-0998">Cell outer membrane</keyword>
<evidence type="ECO:0000256" key="3">
    <source>
        <dbReference type="ARBA" id="ARBA00022452"/>
    </source>
</evidence>
<evidence type="ECO:0000313" key="10">
    <source>
        <dbReference type="Proteomes" id="UP000256405"/>
    </source>
</evidence>
<dbReference type="Pfam" id="PF13715">
    <property type="entry name" value="CarbopepD_reg_2"/>
    <property type="match status" value="1"/>
</dbReference>
<dbReference type="SUPFAM" id="SSF56935">
    <property type="entry name" value="Porins"/>
    <property type="match status" value="1"/>
</dbReference>
<dbReference type="Proteomes" id="UP000256405">
    <property type="component" value="Unassembled WGS sequence"/>
</dbReference>
<dbReference type="InterPro" id="IPR036942">
    <property type="entry name" value="Beta-barrel_TonB_sf"/>
</dbReference>
<dbReference type="InterPro" id="IPR037066">
    <property type="entry name" value="Plug_dom_sf"/>
</dbReference>
<dbReference type="InterPro" id="IPR012910">
    <property type="entry name" value="Plug_dom"/>
</dbReference>
<accession>A0A3E0EAU9</accession>
<dbReference type="SUPFAM" id="SSF49464">
    <property type="entry name" value="Carboxypeptidase regulatory domain-like"/>
    <property type="match status" value="1"/>
</dbReference>
<evidence type="ECO:0000259" key="8">
    <source>
        <dbReference type="Pfam" id="PF07715"/>
    </source>
</evidence>
<comment type="similarity">
    <text evidence="7">Belongs to the TonB-dependent receptor family.</text>
</comment>
<keyword evidence="4 7" id="KW-0812">Transmembrane</keyword>
<keyword evidence="3 7" id="KW-1134">Transmembrane beta strand</keyword>
<dbReference type="Gene3D" id="2.60.40.1120">
    <property type="entry name" value="Carboxypeptidase-like, regulatory domain"/>
    <property type="match status" value="1"/>
</dbReference>
<keyword evidence="2 7" id="KW-0813">Transport</keyword>
<dbReference type="NCBIfam" id="TIGR04056">
    <property type="entry name" value="OMP_RagA_SusC"/>
    <property type="match status" value="1"/>
</dbReference>
<dbReference type="NCBIfam" id="TIGR04057">
    <property type="entry name" value="SusC_RagA_signa"/>
    <property type="match status" value="1"/>
</dbReference>